<reference evidence="4" key="1">
    <citation type="submission" date="2025-08" db="UniProtKB">
        <authorList>
            <consortium name="RefSeq"/>
        </authorList>
    </citation>
    <scope>IDENTIFICATION</scope>
    <source>
        <tissue evidence="4">Fruit stalk</tissue>
    </source>
</reference>
<dbReference type="GeneID" id="111280789"/>
<sequence>MARSHVPRFGDWDSDNLPYTTYFENARKEKAGIRMNPNDPEENPEAFMCMRGGLEGNCHSQPVQVPLVVNSSKSTSADKHHIDGQSRQNTPNRSGSYDYQKTARSQSARSHRRMAAESGSENSYSDHSFLQSNHRSHTNSGQKKGRSGGSSFSASVSGHSRKGSGSYKVAGNEQHHRTASIPKFGEWDETDPTSGEGYTAIFNKVKEEKQTPSNFPNVPPQPSNYSDHHHQRRRPSSSFYSKMCCWLFSRGSD</sequence>
<dbReference type="OrthoDB" id="765662at2759"/>
<evidence type="ECO:0000313" key="4">
    <source>
        <dbReference type="RefSeq" id="XP_022723994.1"/>
    </source>
</evidence>
<feature type="compositionally biased region" description="Low complexity" evidence="1">
    <location>
        <begin position="149"/>
        <end position="158"/>
    </location>
</feature>
<feature type="domain" description="RIN4 pathogenic type III effector avirulence factor Avr cleavage site" evidence="2">
    <location>
        <begin position="177"/>
        <end position="210"/>
    </location>
</feature>
<feature type="compositionally biased region" description="Polar residues" evidence="1">
    <location>
        <begin position="85"/>
        <end position="108"/>
    </location>
</feature>
<dbReference type="InterPro" id="IPR040387">
    <property type="entry name" value="RIN4/NOI4"/>
</dbReference>
<proteinExistence type="predicted"/>
<dbReference type="AlphaFoldDB" id="A0A6P5X6H1"/>
<accession>A0A6P5X6H1</accession>
<feature type="domain" description="RIN4 pathogenic type III effector avirulence factor Avr cleavage site" evidence="2">
    <location>
        <begin position="3"/>
        <end position="30"/>
    </location>
</feature>
<dbReference type="GO" id="GO:0005886">
    <property type="term" value="C:plasma membrane"/>
    <property type="evidence" value="ECO:0007669"/>
    <property type="project" value="TreeGrafter"/>
</dbReference>
<dbReference type="Proteomes" id="UP000515121">
    <property type="component" value="Unplaced"/>
</dbReference>
<dbReference type="KEGG" id="dzi:111280789"/>
<dbReference type="PANTHER" id="PTHR33159">
    <property type="entry name" value="RPM1-INTERACTING PROTEIN 4 (RIN4) FAMILY PROTEIN"/>
    <property type="match status" value="1"/>
</dbReference>
<evidence type="ECO:0000259" key="2">
    <source>
        <dbReference type="Pfam" id="PF05627"/>
    </source>
</evidence>
<organism evidence="3 4">
    <name type="scientific">Durio zibethinus</name>
    <name type="common">Durian</name>
    <dbReference type="NCBI Taxonomy" id="66656"/>
    <lineage>
        <taxon>Eukaryota</taxon>
        <taxon>Viridiplantae</taxon>
        <taxon>Streptophyta</taxon>
        <taxon>Embryophyta</taxon>
        <taxon>Tracheophyta</taxon>
        <taxon>Spermatophyta</taxon>
        <taxon>Magnoliopsida</taxon>
        <taxon>eudicotyledons</taxon>
        <taxon>Gunneridae</taxon>
        <taxon>Pentapetalae</taxon>
        <taxon>rosids</taxon>
        <taxon>malvids</taxon>
        <taxon>Malvales</taxon>
        <taxon>Malvaceae</taxon>
        <taxon>Helicteroideae</taxon>
        <taxon>Durio</taxon>
    </lineage>
</organism>
<feature type="compositionally biased region" description="Polar residues" evidence="1">
    <location>
        <begin position="119"/>
        <end position="133"/>
    </location>
</feature>
<evidence type="ECO:0000256" key="1">
    <source>
        <dbReference type="SAM" id="MobiDB-lite"/>
    </source>
</evidence>
<gene>
    <name evidence="4" type="primary">LOC111280789</name>
</gene>
<keyword evidence="3" id="KW-1185">Reference proteome</keyword>
<dbReference type="PANTHER" id="PTHR33159:SF49">
    <property type="entry name" value="RPM1-INTERACTING PROTEIN 4"/>
    <property type="match status" value="1"/>
</dbReference>
<dbReference type="Pfam" id="PF05627">
    <property type="entry name" value="AvrRpt-cleavage"/>
    <property type="match status" value="2"/>
</dbReference>
<name>A0A6P5X6H1_DURZI</name>
<evidence type="ECO:0000313" key="3">
    <source>
        <dbReference type="Proteomes" id="UP000515121"/>
    </source>
</evidence>
<feature type="region of interest" description="Disordered" evidence="1">
    <location>
        <begin position="71"/>
        <end position="237"/>
    </location>
</feature>
<protein>
    <submittedName>
        <fullName evidence="4">RPM1-interacting protein 4-like isoform X1</fullName>
    </submittedName>
</protein>
<dbReference type="InterPro" id="IPR008700">
    <property type="entry name" value="TypeIII_avirulence_cleave"/>
</dbReference>
<dbReference type="RefSeq" id="XP_022723994.1">
    <property type="nucleotide sequence ID" value="XM_022868259.1"/>
</dbReference>